<protein>
    <submittedName>
        <fullName evidence="2">Uncharacterized protein</fullName>
    </submittedName>
</protein>
<evidence type="ECO:0000313" key="2">
    <source>
        <dbReference type="EMBL" id="KAA1260868.1"/>
    </source>
</evidence>
<feature type="region of interest" description="Disordered" evidence="1">
    <location>
        <begin position="192"/>
        <end position="222"/>
    </location>
</feature>
<name>A0A5B1CI90_9BACT</name>
<dbReference type="Proteomes" id="UP000322699">
    <property type="component" value="Unassembled WGS sequence"/>
</dbReference>
<dbReference type="RefSeq" id="WP_235033346.1">
    <property type="nucleotide sequence ID" value="NZ_VRLW01000001.1"/>
</dbReference>
<sequence>MFYNLLKYSNHKHGRFQAAFLLFAIVCVSQLTGCATVLSEKRYPVTIANSQTPTFFSVHDRKNQIIHQGVTPQQVTLDAKSYPFWPAKYSVVFAGQESTSESHELKARIDPWVAGNIIVGGGLGAIVDGATGAMFKLPKTITGNVPPQFAVTDSNQGSFLASSMMNGKGSHATDPTTVAASEPAEVIAANANGMSGSTAKGDPTQTAVMPVSASTQSPSYTR</sequence>
<accession>A0A5B1CI90</accession>
<evidence type="ECO:0000256" key="1">
    <source>
        <dbReference type="SAM" id="MobiDB-lite"/>
    </source>
</evidence>
<proteinExistence type="predicted"/>
<dbReference type="AlphaFoldDB" id="A0A5B1CI90"/>
<organism evidence="2 3">
    <name type="scientific">Rubripirellula obstinata</name>
    <dbReference type="NCBI Taxonomy" id="406547"/>
    <lineage>
        <taxon>Bacteria</taxon>
        <taxon>Pseudomonadati</taxon>
        <taxon>Planctomycetota</taxon>
        <taxon>Planctomycetia</taxon>
        <taxon>Pirellulales</taxon>
        <taxon>Pirellulaceae</taxon>
        <taxon>Rubripirellula</taxon>
    </lineage>
</organism>
<comment type="caution">
    <text evidence="2">The sequence shown here is derived from an EMBL/GenBank/DDBJ whole genome shotgun (WGS) entry which is preliminary data.</text>
</comment>
<evidence type="ECO:0000313" key="3">
    <source>
        <dbReference type="Proteomes" id="UP000322699"/>
    </source>
</evidence>
<gene>
    <name evidence="2" type="ORF">LF1_34100</name>
</gene>
<dbReference type="EMBL" id="VRLW01000001">
    <property type="protein sequence ID" value="KAA1260868.1"/>
    <property type="molecule type" value="Genomic_DNA"/>
</dbReference>
<reference evidence="2 3" key="1">
    <citation type="submission" date="2019-08" db="EMBL/GenBank/DDBJ databases">
        <title>Deep-cultivation of Planctomycetes and their phenomic and genomic characterization uncovers novel biology.</title>
        <authorList>
            <person name="Wiegand S."/>
            <person name="Jogler M."/>
            <person name="Boedeker C."/>
            <person name="Pinto D."/>
            <person name="Vollmers J."/>
            <person name="Rivas-Marin E."/>
            <person name="Kohn T."/>
            <person name="Peeters S.H."/>
            <person name="Heuer A."/>
            <person name="Rast P."/>
            <person name="Oberbeckmann S."/>
            <person name="Bunk B."/>
            <person name="Jeske O."/>
            <person name="Meyerdierks A."/>
            <person name="Storesund J.E."/>
            <person name="Kallscheuer N."/>
            <person name="Luecker S."/>
            <person name="Lage O.M."/>
            <person name="Pohl T."/>
            <person name="Merkel B.J."/>
            <person name="Hornburger P."/>
            <person name="Mueller R.-W."/>
            <person name="Bruemmer F."/>
            <person name="Labrenz M."/>
            <person name="Spormann A.M."/>
            <person name="Op Den Camp H."/>
            <person name="Overmann J."/>
            <person name="Amann R."/>
            <person name="Jetten M.S.M."/>
            <person name="Mascher T."/>
            <person name="Medema M.H."/>
            <person name="Devos D.P."/>
            <person name="Kaster A.-K."/>
            <person name="Ovreas L."/>
            <person name="Rohde M."/>
            <person name="Galperin M.Y."/>
            <person name="Jogler C."/>
        </authorList>
    </citation>
    <scope>NUCLEOTIDE SEQUENCE [LARGE SCALE GENOMIC DNA]</scope>
    <source>
        <strain evidence="2 3">LF1</strain>
    </source>
</reference>
<keyword evidence="3" id="KW-1185">Reference proteome</keyword>